<dbReference type="Proteomes" id="UP000176355">
    <property type="component" value="Unassembled WGS sequence"/>
</dbReference>
<comment type="caution">
    <text evidence="1">The sequence shown here is derived from an EMBL/GenBank/DDBJ whole genome shotgun (WGS) entry which is preliminary data.</text>
</comment>
<evidence type="ECO:0000313" key="2">
    <source>
        <dbReference type="Proteomes" id="UP000176355"/>
    </source>
</evidence>
<gene>
    <name evidence="1" type="ORF">A3G03_00395</name>
</gene>
<proteinExistence type="predicted"/>
<sequence>MNEKLRGLFVADAGYVSEKLERDFFIERERALITATRKNMKKLAATAHIAFLNLRMRVEIHFRALKLCYGLVTSFPRSIDGYLAHYLAVIAAHLVA</sequence>
<accession>A0A1G2P732</accession>
<reference evidence="1 2" key="1">
    <citation type="journal article" date="2016" name="Nat. Commun.">
        <title>Thousands of microbial genomes shed light on interconnected biogeochemical processes in an aquifer system.</title>
        <authorList>
            <person name="Anantharaman K."/>
            <person name="Brown C.T."/>
            <person name="Hug L.A."/>
            <person name="Sharon I."/>
            <person name="Castelle C.J."/>
            <person name="Probst A.J."/>
            <person name="Thomas B.C."/>
            <person name="Singh A."/>
            <person name="Wilkins M.J."/>
            <person name="Karaoz U."/>
            <person name="Brodie E.L."/>
            <person name="Williams K.H."/>
            <person name="Hubbard S.S."/>
            <person name="Banfield J.F."/>
        </authorList>
    </citation>
    <scope>NUCLEOTIDE SEQUENCE [LARGE SCALE GENOMIC DNA]</scope>
</reference>
<dbReference type="EMBL" id="MHSL01000009">
    <property type="protein sequence ID" value="OHA44138.1"/>
    <property type="molecule type" value="Genomic_DNA"/>
</dbReference>
<evidence type="ECO:0000313" key="1">
    <source>
        <dbReference type="EMBL" id="OHA44138.1"/>
    </source>
</evidence>
<protein>
    <submittedName>
        <fullName evidence="1">Uncharacterized protein</fullName>
    </submittedName>
</protein>
<organism evidence="1 2">
    <name type="scientific">Candidatus Taylorbacteria bacterium RIFCSPLOWO2_12_FULL_44_15c</name>
    <dbReference type="NCBI Taxonomy" id="1802333"/>
    <lineage>
        <taxon>Bacteria</taxon>
        <taxon>Candidatus Tayloriibacteriota</taxon>
    </lineage>
</organism>
<name>A0A1G2P732_9BACT</name>
<dbReference type="AlphaFoldDB" id="A0A1G2P732"/>